<name>A0A239A2K1_9BACT</name>
<dbReference type="OrthoDB" id="7821534at2"/>
<dbReference type="Pfam" id="PF08443">
    <property type="entry name" value="RimK"/>
    <property type="match status" value="1"/>
</dbReference>
<proteinExistence type="predicted"/>
<keyword evidence="3" id="KW-0689">Ribosomal protein</keyword>
<dbReference type="GO" id="GO:0046872">
    <property type="term" value="F:metal ion binding"/>
    <property type="evidence" value="ECO:0007669"/>
    <property type="project" value="InterPro"/>
</dbReference>
<dbReference type="InterPro" id="IPR011761">
    <property type="entry name" value="ATP-grasp"/>
</dbReference>
<dbReference type="Proteomes" id="UP000198324">
    <property type="component" value="Unassembled WGS sequence"/>
</dbReference>
<sequence length="306" mass="32705">MRIAVVGIHGAWSSEVLADAVGRATGERILVDLDRARLDLPGGRLLCPDQLGRPVDLCALDALCVKKVARSYSPEMLDRLEMLRIPAARGVRVFSDPARILRLVDRLACTVTLASVGVPLPPTTITEDPEQALDALRAYGRAILKPLFTSKARGMALVDAEALDAAELVRAVAGFQARNPVLYIQKALDLRGQDLGVCFLGGQYLGTYARRKEPDAQDDGPAAWNTSTASGGRYAPFEPPQDIIDLAWRAGAPFGLDFTCVDVALTADGPYVFEVSAFGGFRGLKAAHGIDVAEAFVAYALKELAG</sequence>
<dbReference type="EMBL" id="FZOC01000003">
    <property type="protein sequence ID" value="SNR89865.1"/>
    <property type="molecule type" value="Genomic_DNA"/>
</dbReference>
<organism evidence="3 4">
    <name type="scientific">Humidesulfovibrio mexicanus</name>
    <dbReference type="NCBI Taxonomy" id="147047"/>
    <lineage>
        <taxon>Bacteria</taxon>
        <taxon>Pseudomonadati</taxon>
        <taxon>Thermodesulfobacteriota</taxon>
        <taxon>Desulfovibrionia</taxon>
        <taxon>Desulfovibrionales</taxon>
        <taxon>Desulfovibrionaceae</taxon>
        <taxon>Humidesulfovibrio</taxon>
    </lineage>
</organism>
<dbReference type="GO" id="GO:0005737">
    <property type="term" value="C:cytoplasm"/>
    <property type="evidence" value="ECO:0007669"/>
    <property type="project" value="TreeGrafter"/>
</dbReference>
<keyword evidence="4" id="KW-1185">Reference proteome</keyword>
<dbReference type="Gene3D" id="3.30.470.20">
    <property type="entry name" value="ATP-grasp fold, B domain"/>
    <property type="match status" value="1"/>
</dbReference>
<feature type="domain" description="ATP-grasp" evidence="2">
    <location>
        <begin position="110"/>
        <end position="301"/>
    </location>
</feature>
<dbReference type="NCBIfam" id="TIGR04356">
    <property type="entry name" value="grasp_GAK"/>
    <property type="match status" value="1"/>
</dbReference>
<dbReference type="SUPFAM" id="SSF56059">
    <property type="entry name" value="Glutathione synthetase ATP-binding domain-like"/>
    <property type="match status" value="1"/>
</dbReference>
<dbReference type="AlphaFoldDB" id="A0A239A2K1"/>
<dbReference type="PROSITE" id="PS50975">
    <property type="entry name" value="ATP_GRASP"/>
    <property type="match status" value="1"/>
</dbReference>
<keyword evidence="3" id="KW-0687">Ribonucleoprotein</keyword>
<keyword evidence="3" id="KW-0436">Ligase</keyword>
<evidence type="ECO:0000259" key="2">
    <source>
        <dbReference type="PROSITE" id="PS50975"/>
    </source>
</evidence>
<dbReference type="GO" id="GO:0016879">
    <property type="term" value="F:ligase activity, forming carbon-nitrogen bonds"/>
    <property type="evidence" value="ECO:0007669"/>
    <property type="project" value="TreeGrafter"/>
</dbReference>
<evidence type="ECO:0000256" key="1">
    <source>
        <dbReference type="PROSITE-ProRule" id="PRU00409"/>
    </source>
</evidence>
<gene>
    <name evidence="3" type="ORF">SAMN04488503_1788</name>
</gene>
<keyword evidence="1" id="KW-0067">ATP-binding</keyword>
<reference evidence="3 4" key="1">
    <citation type="submission" date="2017-06" db="EMBL/GenBank/DDBJ databases">
        <authorList>
            <person name="Kim H.J."/>
            <person name="Triplett B.A."/>
        </authorList>
    </citation>
    <scope>NUCLEOTIDE SEQUENCE [LARGE SCALE GENOMIC DNA]</scope>
    <source>
        <strain evidence="3 4">DSM 13116</strain>
    </source>
</reference>
<evidence type="ECO:0000313" key="4">
    <source>
        <dbReference type="Proteomes" id="UP000198324"/>
    </source>
</evidence>
<dbReference type="PANTHER" id="PTHR21621:SF0">
    <property type="entry name" value="BETA-CITRYLGLUTAMATE SYNTHASE B-RELATED"/>
    <property type="match status" value="1"/>
</dbReference>
<dbReference type="InterPro" id="IPR013651">
    <property type="entry name" value="ATP-grasp_RimK-type"/>
</dbReference>
<dbReference type="InterPro" id="IPR027592">
    <property type="entry name" value="ATP-grasp_GAK"/>
</dbReference>
<keyword evidence="1" id="KW-0547">Nucleotide-binding</keyword>
<accession>A0A239A2K1</accession>
<dbReference type="GO" id="GO:0005840">
    <property type="term" value="C:ribosome"/>
    <property type="evidence" value="ECO:0007669"/>
    <property type="project" value="UniProtKB-KW"/>
</dbReference>
<dbReference type="GO" id="GO:0005524">
    <property type="term" value="F:ATP binding"/>
    <property type="evidence" value="ECO:0007669"/>
    <property type="project" value="UniProtKB-UniRule"/>
</dbReference>
<dbReference type="PANTHER" id="PTHR21621">
    <property type="entry name" value="RIBOSOMAL PROTEIN S6 MODIFICATION PROTEIN"/>
    <property type="match status" value="1"/>
</dbReference>
<evidence type="ECO:0000313" key="3">
    <source>
        <dbReference type="EMBL" id="SNR89865.1"/>
    </source>
</evidence>
<dbReference type="RefSeq" id="WP_089273869.1">
    <property type="nucleotide sequence ID" value="NZ_FZOC01000003.1"/>
</dbReference>
<protein>
    <submittedName>
        <fullName evidence="3">Ribosomal protein S6--L-glutamate ligase</fullName>
    </submittedName>
</protein>